<dbReference type="InterPro" id="IPR036525">
    <property type="entry name" value="Tubulin/FtsZ_GTPase_sf"/>
</dbReference>
<dbReference type="Proteomes" id="UP000030645">
    <property type="component" value="Unassembled WGS sequence"/>
</dbReference>
<evidence type="ECO:0000256" key="1">
    <source>
        <dbReference type="ARBA" id="ARBA00022737"/>
    </source>
</evidence>
<evidence type="ECO:0000313" key="3">
    <source>
        <dbReference type="EMBL" id="EXB53948.1"/>
    </source>
</evidence>
<feature type="compositionally biased region" description="Basic and acidic residues" evidence="2">
    <location>
        <begin position="856"/>
        <end position="866"/>
    </location>
</feature>
<dbReference type="SUPFAM" id="SSF82185">
    <property type="entry name" value="Histone H3 K4-specific methyltransferase SET7/9 N-terminal domain"/>
    <property type="match status" value="1"/>
</dbReference>
<dbReference type="GO" id="GO:0009707">
    <property type="term" value="C:chloroplast outer membrane"/>
    <property type="evidence" value="ECO:0007669"/>
    <property type="project" value="TreeGrafter"/>
</dbReference>
<evidence type="ECO:0000256" key="2">
    <source>
        <dbReference type="SAM" id="MobiDB-lite"/>
    </source>
</evidence>
<name>W9QTQ9_9ROSA</name>
<protein>
    <recommendedName>
        <fullName evidence="5">Protein ACCUMULATION AND REPLICATION OF CHLOROPLASTS 3</fullName>
    </recommendedName>
</protein>
<organism evidence="3 4">
    <name type="scientific">Morus notabilis</name>
    <dbReference type="NCBI Taxonomy" id="981085"/>
    <lineage>
        <taxon>Eukaryota</taxon>
        <taxon>Viridiplantae</taxon>
        <taxon>Streptophyta</taxon>
        <taxon>Embryophyta</taxon>
        <taxon>Tracheophyta</taxon>
        <taxon>Spermatophyta</taxon>
        <taxon>Magnoliopsida</taxon>
        <taxon>eudicotyledons</taxon>
        <taxon>Gunneridae</taxon>
        <taxon>Pentapetalae</taxon>
        <taxon>rosids</taxon>
        <taxon>fabids</taxon>
        <taxon>Rosales</taxon>
        <taxon>Moraceae</taxon>
        <taxon>Moreae</taxon>
        <taxon>Morus</taxon>
    </lineage>
</organism>
<evidence type="ECO:0008006" key="5">
    <source>
        <dbReference type="Google" id="ProtNLM"/>
    </source>
</evidence>
<keyword evidence="1" id="KW-0677">Repeat</keyword>
<dbReference type="GO" id="GO:0010020">
    <property type="term" value="P:chloroplast fission"/>
    <property type="evidence" value="ECO:0007669"/>
    <property type="project" value="TreeGrafter"/>
</dbReference>
<feature type="region of interest" description="Disordered" evidence="2">
    <location>
        <begin position="833"/>
        <end position="892"/>
    </location>
</feature>
<dbReference type="InterPro" id="IPR003409">
    <property type="entry name" value="MORN"/>
</dbReference>
<dbReference type="Pfam" id="PF02493">
    <property type="entry name" value="MORN"/>
    <property type="match status" value="3"/>
</dbReference>
<dbReference type="GO" id="GO:0005829">
    <property type="term" value="C:cytosol"/>
    <property type="evidence" value="ECO:0007669"/>
    <property type="project" value="TreeGrafter"/>
</dbReference>
<dbReference type="SUPFAM" id="SSF52490">
    <property type="entry name" value="Tubulin nucleotide-binding domain-like"/>
    <property type="match status" value="1"/>
</dbReference>
<feature type="compositionally biased region" description="Polar residues" evidence="2">
    <location>
        <begin position="842"/>
        <end position="851"/>
    </location>
</feature>
<dbReference type="SMART" id="SM00698">
    <property type="entry name" value="MORN"/>
    <property type="match status" value="3"/>
</dbReference>
<dbReference type="Gene3D" id="3.40.50.1440">
    <property type="entry name" value="Tubulin/FtsZ, GTPase domain"/>
    <property type="match status" value="1"/>
</dbReference>
<dbReference type="STRING" id="981085.W9QTQ9"/>
<keyword evidence="4" id="KW-1185">Reference proteome</keyword>
<evidence type="ECO:0000313" key="4">
    <source>
        <dbReference type="Proteomes" id="UP000030645"/>
    </source>
</evidence>
<dbReference type="AlphaFoldDB" id="W9QTQ9"/>
<sequence>MELPVFTSFRSWSRLASCPCSYNFTVVFNKCSFHRRNFSVGWNFGGPKRHLRIAATSAKNSPSNRFREAESEVNCGDFWRDSEFLEVIGIGSRKDAVLNFCLESPFQSSSLRYWNIVSKDSQKLQLQQRVLGKDPNPRTFEAQLSLTSASKTIILVASAGYGMDYIPAINILKTIRSANGFTVAIILKPFSFEGHRRRDEVKDLMEKLKEHTNLFIDLDTDKLLKKDLVTLDEAVKTANNAVVMAVTAVSVLKSDMHRRLTGASCNDVKDIEISEVFHILESYKEAKIGFGAGYNMKTSILQTMYDCPFLDVAVKDLDGIIICTLASSDVIKKGDLDVFLRTFRQTTEYRKEILLATIHEPSLEPNLLVTTVLVVGFFRRSHLQSSETKESSVLEGGLTTEVIRNTNDVDVIAEGSDKYSEKFQMILNNYNEFHDSSEFESSEAEFFDAATDSSSFHNPSTEETSAFQREELVGWNLGLGYQIAQEWAKERAAEAEATSTLDKLSIFCLPVGVRPSQELKDRINISSSTQLPTLKTKDVVELKSSVNLSTRSWNELTDTGLEAVRDFYNTASALLKGNSNESPKREGLLSARAASMLEAERDSPKQWSPIVEMKYRGGIYKGRCQGGLPKGKGRLVLGDGSIYDGMWRYGKKSGLGTFYFSNGDVFQGSWRDDVMHGKGWFYFHTGDRWFANFWKGKANGEGRFYSKSGDIFFGYFQNGWRHGEFICIDVDGRRCVENWDEAIERSGGVNMQSESVVADIRNNGEGEKRYKRSNVHPWEDPSMTSVGSGSAIPASFILDFGQLHSQSQTRSYEFLHDSGLKRDSVSSLISGHISGKDKSAIATKSCSSPSSLPRWRSQEQSEKRSPPSEMINPSRAARDSQIRRKETLTSRW</sequence>
<gene>
    <name evidence="3" type="ORF">L484_022915</name>
</gene>
<accession>W9QTQ9</accession>
<proteinExistence type="predicted"/>
<dbReference type="EMBL" id="KE344145">
    <property type="protein sequence ID" value="EXB53948.1"/>
    <property type="molecule type" value="Genomic_DNA"/>
</dbReference>
<reference evidence="4" key="1">
    <citation type="submission" date="2013-01" db="EMBL/GenBank/DDBJ databases">
        <title>Draft Genome Sequence of a Mulberry Tree, Morus notabilis C.K. Schneid.</title>
        <authorList>
            <person name="He N."/>
            <person name="Zhao S."/>
        </authorList>
    </citation>
    <scope>NUCLEOTIDE SEQUENCE</scope>
</reference>
<dbReference type="Gene3D" id="2.20.110.10">
    <property type="entry name" value="Histone H3 K4-specific methyltransferase SET7/9 N-terminal domain"/>
    <property type="match status" value="2"/>
</dbReference>
<feature type="compositionally biased region" description="Basic and acidic residues" evidence="2">
    <location>
        <begin position="876"/>
        <end position="892"/>
    </location>
</feature>
<dbReference type="PANTHER" id="PTHR43215">
    <property type="entry name" value="RADIAL SPOKE HEAD 1 HOMOLOG"/>
    <property type="match status" value="1"/>
</dbReference>
<dbReference type="eggNOG" id="KOG0231">
    <property type="taxonomic scope" value="Eukaryota"/>
</dbReference>
<dbReference type="PANTHER" id="PTHR43215:SF15">
    <property type="entry name" value="PROTEIN ACCUMULATION AND REPLICATION OF CHLOROPLASTS 3, CHLOROPLASTIC"/>
    <property type="match status" value="1"/>
</dbReference>